<name>A0ABU0JV50_HATLI</name>
<comment type="caution">
    <text evidence="1">The sequence shown here is derived from an EMBL/GenBank/DDBJ whole genome shotgun (WGS) entry which is preliminary data.</text>
</comment>
<evidence type="ECO:0000313" key="2">
    <source>
        <dbReference type="Proteomes" id="UP001224418"/>
    </source>
</evidence>
<proteinExistence type="predicted"/>
<gene>
    <name evidence="1" type="ORF">QOZ93_001529</name>
</gene>
<accession>A0ABU0JV50</accession>
<reference evidence="1 2" key="1">
    <citation type="submission" date="2023-07" db="EMBL/GenBank/DDBJ databases">
        <title>Genomic Encyclopedia of Type Strains, Phase IV (KMG-IV): sequencing the most valuable type-strain genomes for metagenomic binning, comparative biology and taxonomic classification.</title>
        <authorList>
            <person name="Goeker M."/>
        </authorList>
    </citation>
    <scope>NUCLEOTIDE SEQUENCE [LARGE SCALE GENOMIC DNA]</scope>
    <source>
        <strain evidence="1 2">DSM 1400</strain>
    </source>
</reference>
<dbReference type="RefSeq" id="WP_307355736.1">
    <property type="nucleotide sequence ID" value="NZ_BAAACJ010000001.1"/>
</dbReference>
<dbReference type="Proteomes" id="UP001224418">
    <property type="component" value="Unassembled WGS sequence"/>
</dbReference>
<keyword evidence="2" id="KW-1185">Reference proteome</keyword>
<evidence type="ECO:0000313" key="1">
    <source>
        <dbReference type="EMBL" id="MDQ0479787.1"/>
    </source>
</evidence>
<dbReference type="EMBL" id="JAUSWN010000011">
    <property type="protein sequence ID" value="MDQ0479787.1"/>
    <property type="molecule type" value="Genomic_DNA"/>
</dbReference>
<organism evidence="1 2">
    <name type="scientific">Hathewaya limosa</name>
    <name type="common">Clostridium limosum</name>
    <dbReference type="NCBI Taxonomy" id="1536"/>
    <lineage>
        <taxon>Bacteria</taxon>
        <taxon>Bacillati</taxon>
        <taxon>Bacillota</taxon>
        <taxon>Clostridia</taxon>
        <taxon>Eubacteriales</taxon>
        <taxon>Clostridiaceae</taxon>
        <taxon>Hathewaya</taxon>
    </lineage>
</organism>
<sequence length="50" mass="5778">MLLGHQFKPFIDSSHKWLVLILEVYSTSEVVELGNNFVSPKESMKSARKR</sequence>
<protein>
    <submittedName>
        <fullName evidence="1">Uncharacterized protein</fullName>
    </submittedName>
</protein>